<dbReference type="EMBL" id="BLAY01000014">
    <property type="protein sequence ID" value="GET36532.1"/>
    <property type="molecule type" value="Genomic_DNA"/>
</dbReference>
<dbReference type="AlphaFoldDB" id="A0AAV3X8F3"/>
<evidence type="ECO:0000313" key="3">
    <source>
        <dbReference type="Proteomes" id="UP001050975"/>
    </source>
</evidence>
<protein>
    <recommendedName>
        <fullName evidence="4">Transposase</fullName>
    </recommendedName>
</protein>
<feature type="compositionally biased region" description="Basic and acidic residues" evidence="1">
    <location>
        <begin position="176"/>
        <end position="197"/>
    </location>
</feature>
<evidence type="ECO:0000313" key="2">
    <source>
        <dbReference type="EMBL" id="GET36532.1"/>
    </source>
</evidence>
<comment type="caution">
    <text evidence="2">The sequence shown here is derived from an EMBL/GenBank/DDBJ whole genome shotgun (WGS) entry which is preliminary data.</text>
</comment>
<feature type="region of interest" description="Disordered" evidence="1">
    <location>
        <begin position="176"/>
        <end position="203"/>
    </location>
</feature>
<evidence type="ECO:0008006" key="4">
    <source>
        <dbReference type="Google" id="ProtNLM"/>
    </source>
</evidence>
<dbReference type="Proteomes" id="UP001050975">
    <property type="component" value="Unassembled WGS sequence"/>
</dbReference>
<proteinExistence type="predicted"/>
<dbReference type="RefSeq" id="WP_226576279.1">
    <property type="nucleotide sequence ID" value="NZ_BLAY01000014.1"/>
</dbReference>
<evidence type="ECO:0000256" key="1">
    <source>
        <dbReference type="SAM" id="MobiDB-lite"/>
    </source>
</evidence>
<organism evidence="2 3">
    <name type="scientific">Microseira wollei NIES-4236</name>
    <dbReference type="NCBI Taxonomy" id="2530354"/>
    <lineage>
        <taxon>Bacteria</taxon>
        <taxon>Bacillati</taxon>
        <taxon>Cyanobacteriota</taxon>
        <taxon>Cyanophyceae</taxon>
        <taxon>Oscillatoriophycideae</taxon>
        <taxon>Aerosakkonematales</taxon>
        <taxon>Aerosakkonemataceae</taxon>
        <taxon>Microseira</taxon>
    </lineage>
</organism>
<gene>
    <name evidence="2" type="ORF">MiSe_12830</name>
</gene>
<reference evidence="2" key="1">
    <citation type="submission" date="2019-10" db="EMBL/GenBank/DDBJ databases">
        <title>Draft genome sequece of Microseira wollei NIES-4236.</title>
        <authorList>
            <person name="Yamaguchi H."/>
            <person name="Suzuki S."/>
            <person name="Kawachi M."/>
        </authorList>
    </citation>
    <scope>NUCLEOTIDE SEQUENCE</scope>
    <source>
        <strain evidence="2">NIES-4236</strain>
    </source>
</reference>
<sequence length="203" mass="23238">MTKPPQGQPTRIQLRTIIERIQKLQPVAIGLVIIAASLKIVESVNNIVQFRESVCRTDLSAPLCPPEKLDPPQWIGTKIEDVYIKKLQNYEPETTLVVTDKFPDRTEKKDISVLRNVDQEISEIGVKKRNSGQYEAILRRAKKNGTPLCLKIYGKRKFATSEFKNIIEIDEKFPDSKTYDSLNPEERDKKCKDKHEIPIPPQG</sequence>
<accession>A0AAV3X8F3</accession>
<keyword evidence="3" id="KW-1185">Reference proteome</keyword>
<name>A0AAV3X8F3_9CYAN</name>